<dbReference type="PANTHER" id="PTHR46519">
    <property type="entry name" value="RING/U-BOX SUPERFAMILY PROTEIN"/>
    <property type="match status" value="1"/>
</dbReference>
<protein>
    <recommendedName>
        <fullName evidence="4">RING-type domain-containing protein</fullName>
    </recommendedName>
</protein>
<organism evidence="5 6">
    <name type="scientific">Ziziphus jujuba var. spinosa</name>
    <dbReference type="NCBI Taxonomy" id="714518"/>
    <lineage>
        <taxon>Eukaryota</taxon>
        <taxon>Viridiplantae</taxon>
        <taxon>Streptophyta</taxon>
        <taxon>Embryophyta</taxon>
        <taxon>Tracheophyta</taxon>
        <taxon>Spermatophyta</taxon>
        <taxon>Magnoliopsida</taxon>
        <taxon>eudicotyledons</taxon>
        <taxon>Gunneridae</taxon>
        <taxon>Pentapetalae</taxon>
        <taxon>rosids</taxon>
        <taxon>fabids</taxon>
        <taxon>Rosales</taxon>
        <taxon>Rhamnaceae</taxon>
        <taxon>Paliureae</taxon>
        <taxon>Ziziphus</taxon>
    </lineage>
</organism>
<comment type="caution">
    <text evidence="5">The sequence shown here is derived from an EMBL/GenBank/DDBJ whole genome shotgun (WGS) entry which is preliminary data.</text>
</comment>
<evidence type="ECO:0000259" key="4">
    <source>
        <dbReference type="PROSITE" id="PS50089"/>
    </source>
</evidence>
<keyword evidence="1" id="KW-0479">Metal-binding</keyword>
<accession>A0A978VTD5</accession>
<feature type="region of interest" description="Disordered" evidence="3">
    <location>
        <begin position="191"/>
        <end position="230"/>
    </location>
</feature>
<feature type="region of interest" description="Disordered" evidence="3">
    <location>
        <begin position="76"/>
        <end position="131"/>
    </location>
</feature>
<dbReference type="PANTHER" id="PTHR46519:SF3">
    <property type="entry name" value="RING_U-BOX SUPERFAMILY PROTEIN"/>
    <property type="match status" value="1"/>
</dbReference>
<dbReference type="EMBL" id="JAEACU010000002">
    <property type="protein sequence ID" value="KAH7542080.1"/>
    <property type="molecule type" value="Genomic_DNA"/>
</dbReference>
<dbReference type="CDD" id="cd16647">
    <property type="entry name" value="mRING-HC-C3HC5_NEU1"/>
    <property type="match status" value="1"/>
</dbReference>
<dbReference type="AlphaFoldDB" id="A0A978VTD5"/>
<gene>
    <name evidence="5" type="ORF">FEM48_Zijuj02G0035400</name>
</gene>
<proteinExistence type="predicted"/>
<feature type="region of interest" description="Disordered" evidence="3">
    <location>
        <begin position="684"/>
        <end position="744"/>
    </location>
</feature>
<evidence type="ECO:0000256" key="2">
    <source>
        <dbReference type="SAM" id="Coils"/>
    </source>
</evidence>
<dbReference type="PROSITE" id="PS50089">
    <property type="entry name" value="ZF_RING_2"/>
    <property type="match status" value="1"/>
</dbReference>
<name>A0A978VTD5_ZIZJJ</name>
<sequence length="883" mass="100671">MAIAGLHNVSVLDSSFLRESHAQAPRQVSEEGRVSTRASSLLQMWRELEDEHVVSHAQERIRERLFQQRTDECDLSRTETAESHGSEHTVDLEDVSIGENESSTWSEGQTRSHNEHEVSSNFNSEHSSDFGEVERERVRQIFRGWMNTGVRGCTSSVSHITNSPSRAEWLGETEQERVRVIREWVQMNSQQRGAFGNSREEQPAEPGSQIERVRDGLVVNQNGGRNEHSRRGIRRLCGRQALLDMLKKAERERQIELQGLSEHRAVSNFPHRNRIQPGKSFSKLLLIQAKVIVSSFFFFSVFLQSLLRGWFLRNGRLIDNEKPSSVAESELGLLRQRHTVSGLREGFFSRLDNSACAQASSLCDTSNSDVIGNRSEATEENNLHESVTDFCARSVHSYEANDDQTCDSHGVSGSSDDLGGNMVEDMDSCLESNAHVEGWHEQVPDNVVREREWSTSAEIVERRDDAEPNVVGSSQGDTVDEWVHEEHRNLQEVNHVSNDQSEHHVEGNLFHSLSDREDNIEGSRHDDDINWQQSASHLQQWQDQGSENDEREWEQTVVEYTATGLVENTDTNHQESNHFEWTMGNEDRENSHLQQAHEEWQEEGGFQEAVQNWLEEEPSDPESLPARQADTFYFPDDDNVYSVELRELLSRRRVSNLLHSGFRESLNQLIQSYVERQGHVASDWELHGSSPSPASVEQDLEQMSGDPNEVQGNPVDSHPLSLPSQPIRSSLPNWDQESQHDNWTPHDMHQRLGIEWDIVNDLRIDMARLQQRMNNLQRMLEACMDMQLELQRSIRQEVSAALNRSSGSQGLREDSLAEDGSKWDHVRKGVCCICCDSNIDSLLYRCGHMCACSKCANELVESRGKCPMCRAPVIEVIRAYSIL</sequence>
<dbReference type="GO" id="GO:0008270">
    <property type="term" value="F:zinc ion binding"/>
    <property type="evidence" value="ECO:0007669"/>
    <property type="project" value="UniProtKB-KW"/>
</dbReference>
<dbReference type="InterPro" id="IPR013083">
    <property type="entry name" value="Znf_RING/FYVE/PHD"/>
</dbReference>
<dbReference type="InterPro" id="IPR001841">
    <property type="entry name" value="Znf_RING"/>
</dbReference>
<dbReference type="Gene3D" id="3.30.40.10">
    <property type="entry name" value="Zinc/RING finger domain, C3HC4 (zinc finger)"/>
    <property type="match status" value="1"/>
</dbReference>
<dbReference type="SUPFAM" id="SSF57850">
    <property type="entry name" value="RING/U-box"/>
    <property type="match status" value="1"/>
</dbReference>
<feature type="compositionally biased region" description="Polar residues" evidence="3">
    <location>
        <begin position="99"/>
        <end position="109"/>
    </location>
</feature>
<evidence type="ECO:0000256" key="1">
    <source>
        <dbReference type="PROSITE-ProRule" id="PRU00175"/>
    </source>
</evidence>
<dbReference type="Pfam" id="PF13920">
    <property type="entry name" value="zf-C3HC4_3"/>
    <property type="match status" value="1"/>
</dbReference>
<reference evidence="5" key="1">
    <citation type="journal article" date="2021" name="Front. Plant Sci.">
        <title>Chromosome-Scale Genome Assembly for Chinese Sour Jujube and Insights Into Its Genome Evolution and Domestication Signature.</title>
        <authorList>
            <person name="Shen L.-Y."/>
            <person name="Luo H."/>
            <person name="Wang X.-L."/>
            <person name="Wang X.-M."/>
            <person name="Qiu X.-J."/>
            <person name="Liu H."/>
            <person name="Zhou S.-S."/>
            <person name="Jia K.-H."/>
            <person name="Nie S."/>
            <person name="Bao Y.-T."/>
            <person name="Zhang R.-G."/>
            <person name="Yun Q.-Z."/>
            <person name="Chai Y.-H."/>
            <person name="Lu J.-Y."/>
            <person name="Li Y."/>
            <person name="Zhao S.-W."/>
            <person name="Mao J.-F."/>
            <person name="Jia S.-G."/>
            <person name="Mao Y.-M."/>
        </authorList>
    </citation>
    <scope>NUCLEOTIDE SEQUENCE</scope>
    <source>
        <strain evidence="5">AT0</strain>
        <tissue evidence="5">Leaf</tissue>
    </source>
</reference>
<feature type="coiled-coil region" evidence="2">
    <location>
        <begin position="759"/>
        <end position="786"/>
    </location>
</feature>
<feature type="domain" description="RING-type" evidence="4">
    <location>
        <begin position="831"/>
        <end position="870"/>
    </location>
</feature>
<feature type="compositionally biased region" description="Basic and acidic residues" evidence="3">
    <location>
        <begin position="76"/>
        <end position="91"/>
    </location>
</feature>
<evidence type="ECO:0000256" key="3">
    <source>
        <dbReference type="SAM" id="MobiDB-lite"/>
    </source>
</evidence>
<dbReference type="Proteomes" id="UP000813462">
    <property type="component" value="Unassembled WGS sequence"/>
</dbReference>
<evidence type="ECO:0000313" key="5">
    <source>
        <dbReference type="EMBL" id="KAH7542080.1"/>
    </source>
</evidence>
<keyword evidence="2" id="KW-0175">Coiled coil</keyword>
<keyword evidence="1" id="KW-0863">Zinc-finger</keyword>
<keyword evidence="1" id="KW-0862">Zinc</keyword>
<evidence type="ECO:0000313" key="6">
    <source>
        <dbReference type="Proteomes" id="UP000813462"/>
    </source>
</evidence>
<feature type="compositionally biased region" description="Polar residues" evidence="3">
    <location>
        <begin position="722"/>
        <end position="736"/>
    </location>
</feature>